<evidence type="ECO:0000313" key="5">
    <source>
        <dbReference type="EMBL" id="CAK9040810.1"/>
    </source>
</evidence>
<dbReference type="InterPro" id="IPR039881">
    <property type="entry name" value="PCIF1-like"/>
</dbReference>
<evidence type="ECO:0008006" key="7">
    <source>
        <dbReference type="Google" id="ProtNLM"/>
    </source>
</evidence>
<dbReference type="PANTHER" id="PTHR21727:SF0">
    <property type="entry name" value="MRNA (2'-O-METHYLADENOSINE-N(6)-)-METHYLTRANSFERASE"/>
    <property type="match status" value="1"/>
</dbReference>
<dbReference type="PANTHER" id="PTHR21727">
    <property type="entry name" value="PHOSPHORYLATED CTD INTERACTING FACTOR 1"/>
    <property type="match status" value="1"/>
</dbReference>
<dbReference type="InterPro" id="IPR057027">
    <property type="entry name" value="TPR_mt"/>
</dbReference>
<dbReference type="Pfam" id="PF12237">
    <property type="entry name" value="PCIF1_WW"/>
    <property type="match status" value="1"/>
</dbReference>
<dbReference type="InterPro" id="IPR022035">
    <property type="entry name" value="PCIF1_WW"/>
</dbReference>
<name>A0ABP0LNS0_9DINO</name>
<dbReference type="EMBL" id="CAXAMN010013436">
    <property type="protein sequence ID" value="CAK9040810.1"/>
    <property type="molecule type" value="Genomic_DNA"/>
</dbReference>
<evidence type="ECO:0000256" key="1">
    <source>
        <dbReference type="ARBA" id="ARBA00022737"/>
    </source>
</evidence>
<proteinExistence type="predicted"/>
<comment type="caution">
    <text evidence="5">The sequence shown here is derived from an EMBL/GenBank/DDBJ whole genome shotgun (WGS) entry which is preliminary data.</text>
</comment>
<evidence type="ECO:0000313" key="6">
    <source>
        <dbReference type="Proteomes" id="UP001642484"/>
    </source>
</evidence>
<dbReference type="Proteomes" id="UP001642484">
    <property type="component" value="Unassembled WGS sequence"/>
</dbReference>
<dbReference type="Pfam" id="PF23276">
    <property type="entry name" value="TPR_24"/>
    <property type="match status" value="1"/>
</dbReference>
<sequence length="672" mass="74297">MFFGFLFARVLVGRKTWLFCARLSSGEAPGLTSSNACLSALERASQWQRAIALLQFLPAGRVQADEVSFNTTMSACSVHLKWQHALALREVMRRRQLQEDQVTWNACITACSQGQSAQNALQIFEELEAEKTTLSTAVVNAALAACVTTAAWELALQLFQRLQRGWDLQGAAFADTVSFNTTVAACAAAQAWEMALSLANDHGDPLDEISLGAALAALRDRWKEVLELLGRESVASSSAVRRALISAGQQPSRSEKGGGEVKRRPKKLLERVFGLEPDGSAAHNVSDCEDVSGDQEETFGDQTEDEPDQKGQLSQHIIEHKQTSLKRSKGRGLQTTATLEMSKDRLLETYDQHVSPVLGGNDTGRQQQKRRLWSRAFAPLLPLEPPTAAAIAQGDAALRQKLCNAGLSKKAGRIMVHGAFPCQCWECFVSANKRVLGKRRQLMTLRCGKRSVKVLPEYFSKLKKLHDRRGKFHQAAAFLVLARYRILQVHEKGGGNQGAIPAAVFAALRDWAKPIEPIEAFASPLKPRGYHSAFGDTDGFFGSRGSFFESQIQEGVVEVNPPFDEALVLRTADVCQRRLEAAAAGKKALVFLIIIPETDWPGHRAFEESKFKKWSLSLPSGHHFYQVGNQHVNHQRTYPASRNTTVLLLASKTSFADPWDLRQKIDEAFRRP</sequence>
<protein>
    <recommendedName>
        <fullName evidence="7">PCIF1 WW domain-containing protein</fullName>
    </recommendedName>
</protein>
<gene>
    <name evidence="5" type="ORF">CCMP2556_LOCUS21940</name>
</gene>
<organism evidence="5 6">
    <name type="scientific">Durusdinium trenchii</name>
    <dbReference type="NCBI Taxonomy" id="1381693"/>
    <lineage>
        <taxon>Eukaryota</taxon>
        <taxon>Sar</taxon>
        <taxon>Alveolata</taxon>
        <taxon>Dinophyceae</taxon>
        <taxon>Suessiales</taxon>
        <taxon>Symbiodiniaceae</taxon>
        <taxon>Durusdinium</taxon>
    </lineage>
</organism>
<reference evidence="5 6" key="1">
    <citation type="submission" date="2024-02" db="EMBL/GenBank/DDBJ databases">
        <authorList>
            <person name="Chen Y."/>
            <person name="Shah S."/>
            <person name="Dougan E. K."/>
            <person name="Thang M."/>
            <person name="Chan C."/>
        </authorList>
    </citation>
    <scope>NUCLEOTIDE SEQUENCE [LARGE SCALE GENOMIC DNA]</scope>
</reference>
<keyword evidence="6" id="KW-1185">Reference proteome</keyword>
<feature type="compositionally biased region" description="Acidic residues" evidence="2">
    <location>
        <begin position="287"/>
        <end position="307"/>
    </location>
</feature>
<evidence type="ECO:0000256" key="2">
    <source>
        <dbReference type="SAM" id="MobiDB-lite"/>
    </source>
</evidence>
<evidence type="ECO:0000259" key="4">
    <source>
        <dbReference type="Pfam" id="PF23276"/>
    </source>
</evidence>
<feature type="domain" description="Pentatricopeptide repeat-containing protein-mitochondrial" evidence="4">
    <location>
        <begin position="50"/>
        <end position="161"/>
    </location>
</feature>
<keyword evidence="1" id="KW-0677">Repeat</keyword>
<dbReference type="InterPro" id="IPR011990">
    <property type="entry name" value="TPR-like_helical_dom_sf"/>
</dbReference>
<dbReference type="Gene3D" id="1.25.40.10">
    <property type="entry name" value="Tetratricopeptide repeat domain"/>
    <property type="match status" value="1"/>
</dbReference>
<accession>A0ABP0LNS0</accession>
<feature type="domain" description="PCIF1 WW" evidence="3">
    <location>
        <begin position="465"/>
        <end position="626"/>
    </location>
</feature>
<evidence type="ECO:0000259" key="3">
    <source>
        <dbReference type="Pfam" id="PF12237"/>
    </source>
</evidence>
<feature type="region of interest" description="Disordered" evidence="2">
    <location>
        <begin position="274"/>
        <end position="313"/>
    </location>
</feature>